<dbReference type="InterPro" id="IPR043142">
    <property type="entry name" value="PapC-like_C_sf"/>
</dbReference>
<dbReference type="Gene3D" id="2.60.40.2070">
    <property type="match status" value="1"/>
</dbReference>
<dbReference type="FunFam" id="2.60.40.2610:FF:000001">
    <property type="entry name" value="Outer membrane fimbrial usher protein"/>
    <property type="match status" value="1"/>
</dbReference>
<feature type="domain" description="PapC N-terminal" evidence="12">
    <location>
        <begin position="41"/>
        <end position="190"/>
    </location>
</feature>
<dbReference type="Pfam" id="PF00577">
    <property type="entry name" value="Usher"/>
    <property type="match status" value="1"/>
</dbReference>
<evidence type="ECO:0000256" key="2">
    <source>
        <dbReference type="ARBA" id="ARBA00008064"/>
    </source>
</evidence>
<dbReference type="PANTHER" id="PTHR30451">
    <property type="entry name" value="OUTER MEMBRANE USHER PROTEIN"/>
    <property type="match status" value="1"/>
</dbReference>
<feature type="domain" description="PapC-like C-terminal" evidence="11">
    <location>
        <begin position="795"/>
        <end position="859"/>
    </location>
</feature>
<dbReference type="Pfam" id="PF13953">
    <property type="entry name" value="PapC_C"/>
    <property type="match status" value="1"/>
</dbReference>
<evidence type="ECO:0000256" key="3">
    <source>
        <dbReference type="ARBA" id="ARBA00022448"/>
    </source>
</evidence>
<protein>
    <submittedName>
        <fullName evidence="13">Fimbrial biogenesis usher protein</fullName>
    </submittedName>
</protein>
<proteinExistence type="inferred from homology"/>
<comment type="subcellular location">
    <subcellularLocation>
        <location evidence="1">Cell outer membrane</location>
        <topology evidence="1">Multi-pass membrane protein</topology>
    </subcellularLocation>
</comment>
<evidence type="ECO:0000256" key="10">
    <source>
        <dbReference type="SAM" id="SignalP"/>
    </source>
</evidence>
<dbReference type="AlphaFoldDB" id="A0AA95JW64"/>
<evidence type="ECO:0000313" key="13">
    <source>
        <dbReference type="EMBL" id="WGL55638.1"/>
    </source>
</evidence>
<dbReference type="FunFam" id="2.60.40.3110:FF:000001">
    <property type="entry name" value="Putative fimbrial outer membrane usher"/>
    <property type="match status" value="1"/>
</dbReference>
<evidence type="ECO:0000256" key="1">
    <source>
        <dbReference type="ARBA" id="ARBA00004571"/>
    </source>
</evidence>
<dbReference type="SUPFAM" id="SSF141729">
    <property type="entry name" value="FimD N-terminal domain-like"/>
    <property type="match status" value="1"/>
</dbReference>
<comment type="similarity">
    <text evidence="2">Belongs to the fimbrial export usher family.</text>
</comment>
<dbReference type="InterPro" id="IPR000015">
    <property type="entry name" value="Fimb_usher"/>
</dbReference>
<evidence type="ECO:0000313" key="14">
    <source>
        <dbReference type="Proteomes" id="UP001177527"/>
    </source>
</evidence>
<dbReference type="Gene3D" id="2.60.40.2610">
    <property type="entry name" value="Outer membrane usher protein FimD, plug domain"/>
    <property type="match status" value="1"/>
</dbReference>
<keyword evidence="7 10" id="KW-0732">Signal</keyword>
<dbReference type="InterPro" id="IPR037224">
    <property type="entry name" value="PapC_N_sf"/>
</dbReference>
<keyword evidence="4" id="KW-1134">Transmembrane beta strand</keyword>
<dbReference type="InterPro" id="IPR025949">
    <property type="entry name" value="PapC-like_C"/>
</dbReference>
<dbReference type="Pfam" id="PF13954">
    <property type="entry name" value="PapC_N"/>
    <property type="match status" value="1"/>
</dbReference>
<evidence type="ECO:0000259" key="12">
    <source>
        <dbReference type="Pfam" id="PF13954"/>
    </source>
</evidence>
<evidence type="ECO:0000256" key="9">
    <source>
        <dbReference type="ARBA" id="ARBA00023237"/>
    </source>
</evidence>
<dbReference type="InterPro" id="IPR025885">
    <property type="entry name" value="PapC_N"/>
</dbReference>
<dbReference type="PANTHER" id="PTHR30451:SF21">
    <property type="entry name" value="FIMBRIAL USHER DOMAIN-CONTAINING PROTEIN YDET-RELATED"/>
    <property type="match status" value="1"/>
</dbReference>
<dbReference type="RefSeq" id="WP_280556447.1">
    <property type="nucleotide sequence ID" value="NZ_CP123488.1"/>
</dbReference>
<accession>A0AA95JW64</accession>
<dbReference type="EMBL" id="CP123488">
    <property type="protein sequence ID" value="WGL55638.1"/>
    <property type="molecule type" value="Genomic_DNA"/>
</dbReference>
<dbReference type="Proteomes" id="UP001177527">
    <property type="component" value="Chromosome"/>
</dbReference>
<evidence type="ECO:0000256" key="6">
    <source>
        <dbReference type="ARBA" id="ARBA00022692"/>
    </source>
</evidence>
<feature type="chain" id="PRO_5041688446" evidence="10">
    <location>
        <begin position="39"/>
        <end position="872"/>
    </location>
</feature>
<evidence type="ECO:0000256" key="4">
    <source>
        <dbReference type="ARBA" id="ARBA00022452"/>
    </source>
</evidence>
<evidence type="ECO:0000259" key="11">
    <source>
        <dbReference type="Pfam" id="PF13953"/>
    </source>
</evidence>
<evidence type="ECO:0000256" key="7">
    <source>
        <dbReference type="ARBA" id="ARBA00022729"/>
    </source>
</evidence>
<evidence type="ECO:0000256" key="8">
    <source>
        <dbReference type="ARBA" id="ARBA00023136"/>
    </source>
</evidence>
<reference evidence="13" key="1">
    <citation type="submission" date="2023-04" db="EMBL/GenBank/DDBJ databases">
        <title>APH(3)-Id, a novel chromosomal aminoglycoside phosphotransferase, identified from an environmental isolate of Kluyvera intermedia DW18.</title>
        <authorList>
            <person name="Sha Y."/>
        </authorList>
    </citation>
    <scope>NUCLEOTIDE SEQUENCE</scope>
    <source>
        <strain evidence="13">DW18</strain>
    </source>
</reference>
<organism evidence="13 14">
    <name type="scientific">Kluyvera intermedia</name>
    <name type="common">Enterobacter intermedius</name>
    <dbReference type="NCBI Taxonomy" id="61648"/>
    <lineage>
        <taxon>Bacteria</taxon>
        <taxon>Pseudomonadati</taxon>
        <taxon>Pseudomonadota</taxon>
        <taxon>Gammaproteobacteria</taxon>
        <taxon>Enterobacterales</taxon>
        <taxon>Enterobacteriaceae</taxon>
        <taxon>Kluyvera</taxon>
    </lineage>
</organism>
<keyword evidence="6" id="KW-0812">Transmembrane</keyword>
<dbReference type="GO" id="GO:0009279">
    <property type="term" value="C:cell outer membrane"/>
    <property type="evidence" value="ECO:0007669"/>
    <property type="project" value="UniProtKB-SubCell"/>
</dbReference>
<keyword evidence="9" id="KW-0998">Cell outer membrane</keyword>
<keyword evidence="8" id="KW-0472">Membrane</keyword>
<dbReference type="GO" id="GO:0015473">
    <property type="term" value="F:fimbrial usher porin activity"/>
    <property type="evidence" value="ECO:0007669"/>
    <property type="project" value="InterPro"/>
</dbReference>
<evidence type="ECO:0000256" key="5">
    <source>
        <dbReference type="ARBA" id="ARBA00022558"/>
    </source>
</evidence>
<dbReference type="Gene3D" id="3.10.20.410">
    <property type="match status" value="1"/>
</dbReference>
<sequence length="872" mass="94874">MLPEADVIMRRACRATKPALPSLVLALAGVLTAPRSWADNYFNPAFLSDDTSAVADLSTFSHNVQAPGVYRVDIYLNDVLQSSQDLPFNASTPGEAVGNESGLSACLTSDMLQKMGVNVAAQPELAKAAPAACVDLAHAIPDATSRFDFAQQRLNISIPQAAMINNARGYIPPENWDEGVNALLLNYTFTGSKTHDRSAESADQTNHFLGLNSGLNVGAWRLRDYSTWNDSSGQDSQADWQHISTYLERDIVTLKSEMTVGDSYTPSAVFDSLPFRGVQIASDDNMLPDSMKGFAPTIHGIARSNAQVTIRQNGYIINQRYVPPGAFTFNDLYPTAASGDLVVEVKESDGSTHSYNVPYSAVPVLQREGRVKYAATMAEYRGDSSQKEDVKFGQATLMWGLAHGVTLYGGAQFSNNYKAIALGSGANLGDWGAVSLDITQAYSTLVDDSAHQGQSLRLLYAKSLSQLGTNLQLLGYRYSTSSFYTLDETTWKHMSGYNGQTNDDDARADWANYYDLYYTKRGKVQLNITQPLAQFGSLFVTASRERYWHTDETNSLLQVGYSATFNGMSWSLSYNSSRSPGEPQSDRIIALNISLPLSQWLSHDDDITHKRHNVYATFNTSSDRNHNVTESTGINGTLLDENNLSYSVQQGVQNHGGGESGSASMEYDGSRGNVNVGYNVNNNGDYQQVNYGLSGGVVMHSHGITLSQPLGNTNILIAAPGAAEVGIEDEPGIHTDNRGYAVVPYATTYRQNRMALNVNTLADNVDIDDAVTNVVPTEGALALAHFDAHVGVRALLNLRYRGKAVPFGATVSINQRATESIVGDDGETYLSGLVPQGTLHVRWGTQANQRCDAPYQLPESTQALIRQKVECR</sequence>
<dbReference type="Gene3D" id="2.60.40.3110">
    <property type="match status" value="1"/>
</dbReference>
<keyword evidence="5" id="KW-1029">Fimbrium biogenesis</keyword>
<dbReference type="GO" id="GO:0009297">
    <property type="term" value="P:pilus assembly"/>
    <property type="evidence" value="ECO:0007669"/>
    <property type="project" value="InterPro"/>
</dbReference>
<keyword evidence="3" id="KW-0813">Transport</keyword>
<feature type="signal peptide" evidence="10">
    <location>
        <begin position="1"/>
        <end position="38"/>
    </location>
</feature>
<dbReference type="InterPro" id="IPR042186">
    <property type="entry name" value="FimD_plug_dom"/>
</dbReference>
<dbReference type="NCBIfam" id="NF011740">
    <property type="entry name" value="PRK15193.1"/>
    <property type="match status" value="1"/>
</dbReference>
<name>A0AA95JW64_KLUIN</name>
<gene>
    <name evidence="13" type="ORF">QBD33_18775</name>
</gene>
<dbReference type="NCBIfam" id="NF011745">
    <property type="entry name" value="PRK15198.1"/>
    <property type="match status" value="1"/>
</dbReference>